<evidence type="ECO:0000256" key="4">
    <source>
        <dbReference type="SAM" id="SignalP"/>
    </source>
</evidence>
<evidence type="ECO:0000256" key="2">
    <source>
        <dbReference type="ARBA" id="ARBA00022448"/>
    </source>
</evidence>
<dbReference type="GO" id="GO:0046872">
    <property type="term" value="F:metal ion binding"/>
    <property type="evidence" value="ECO:0007669"/>
    <property type="project" value="InterPro"/>
</dbReference>
<feature type="chain" id="PRO_5038669787" evidence="4">
    <location>
        <begin position="27"/>
        <end position="325"/>
    </location>
</feature>
<proteinExistence type="inferred from homology"/>
<comment type="similarity">
    <text evidence="1">Belongs to the bacterial solute-binding protein 9 family.</text>
</comment>
<gene>
    <name evidence="5" type="ORF">H9784_10545</name>
</gene>
<evidence type="ECO:0000256" key="3">
    <source>
        <dbReference type="ARBA" id="ARBA00022729"/>
    </source>
</evidence>
<keyword evidence="3 4" id="KW-0732">Signal</keyword>
<reference evidence="5" key="1">
    <citation type="journal article" date="2021" name="PeerJ">
        <title>Extensive microbial diversity within the chicken gut microbiome revealed by metagenomics and culture.</title>
        <authorList>
            <person name="Gilroy R."/>
            <person name="Ravi A."/>
            <person name="Getino M."/>
            <person name="Pursley I."/>
            <person name="Horton D.L."/>
            <person name="Alikhan N.F."/>
            <person name="Baker D."/>
            <person name="Gharbi K."/>
            <person name="Hall N."/>
            <person name="Watson M."/>
            <person name="Adriaenssens E.M."/>
            <person name="Foster-Nyarko E."/>
            <person name="Jarju S."/>
            <person name="Secka A."/>
            <person name="Antonio M."/>
            <person name="Oren A."/>
            <person name="Chaudhuri R.R."/>
            <person name="La Ragione R."/>
            <person name="Hildebrand F."/>
            <person name="Pallen M.J."/>
        </authorList>
    </citation>
    <scope>NUCLEOTIDE SEQUENCE</scope>
    <source>
        <strain evidence="5">5032</strain>
    </source>
</reference>
<dbReference type="GO" id="GO:0030001">
    <property type="term" value="P:metal ion transport"/>
    <property type="evidence" value="ECO:0007669"/>
    <property type="project" value="InterPro"/>
</dbReference>
<comment type="caution">
    <text evidence="5">The sequence shown here is derived from an EMBL/GenBank/DDBJ whole genome shotgun (WGS) entry which is preliminary data.</text>
</comment>
<name>A0A9D2HPF7_9BACT</name>
<dbReference type="SUPFAM" id="SSF53807">
    <property type="entry name" value="Helical backbone' metal receptor"/>
    <property type="match status" value="1"/>
</dbReference>
<dbReference type="Proteomes" id="UP000823821">
    <property type="component" value="Unassembled WGS sequence"/>
</dbReference>
<accession>A0A9D2HPF7</accession>
<dbReference type="AlphaFoldDB" id="A0A9D2HPF7"/>
<dbReference type="EMBL" id="DWZD01000053">
    <property type="protein sequence ID" value="HJA79982.1"/>
    <property type="molecule type" value="Genomic_DNA"/>
</dbReference>
<evidence type="ECO:0000313" key="6">
    <source>
        <dbReference type="Proteomes" id="UP000823821"/>
    </source>
</evidence>
<dbReference type="InterPro" id="IPR050492">
    <property type="entry name" value="Bact_metal-bind_prot9"/>
</dbReference>
<dbReference type="Gene3D" id="3.40.50.1980">
    <property type="entry name" value="Nitrogenase molybdenum iron protein domain"/>
    <property type="match status" value="2"/>
</dbReference>
<reference evidence="5" key="2">
    <citation type="submission" date="2021-04" db="EMBL/GenBank/DDBJ databases">
        <authorList>
            <person name="Gilroy R."/>
        </authorList>
    </citation>
    <scope>NUCLEOTIDE SEQUENCE</scope>
    <source>
        <strain evidence="5">5032</strain>
    </source>
</reference>
<feature type="signal peptide" evidence="4">
    <location>
        <begin position="1"/>
        <end position="26"/>
    </location>
</feature>
<organism evidence="5 6">
    <name type="scientific">Candidatus Desulfovibrio intestinavium</name>
    <dbReference type="NCBI Taxonomy" id="2838534"/>
    <lineage>
        <taxon>Bacteria</taxon>
        <taxon>Pseudomonadati</taxon>
        <taxon>Thermodesulfobacteriota</taxon>
        <taxon>Desulfovibrionia</taxon>
        <taxon>Desulfovibrionales</taxon>
        <taxon>Desulfovibrionaceae</taxon>
        <taxon>Desulfovibrio</taxon>
    </lineage>
</organism>
<evidence type="ECO:0000256" key="1">
    <source>
        <dbReference type="ARBA" id="ARBA00011028"/>
    </source>
</evidence>
<protein>
    <submittedName>
        <fullName evidence="5">Metal ABC transporter substrate-binding protein</fullName>
    </submittedName>
</protein>
<dbReference type="InterPro" id="IPR006127">
    <property type="entry name" value="ZnuA-like"/>
</dbReference>
<sequence>MKYIRHHFIPALLAALLLLAPRPAAADSAPQRPADARISVLATTYPVWLLTRAVACDVPAVDVQLLIAAATGCPHDYAPTPADLLRLEKAQLVIINGLGMESALQAALAQRAGDVLDCGAHLHDQLATYAASMPAACEGHHHHHDHAAECGPNPHIFAGPRLAVAMTGIIADELARRDPAHAERYRANAARFAEDMAAQLRRLERLAAPDNPPRVILQHDGLAYFAADAGLKVLDIVQEDDERPTASRLMELLARIRAEKPELLLAEAQFADKTMFTLAGEGGTPLLQLDSLASGREDVPADHYVRTMRENINRLEESLARPRSF</sequence>
<keyword evidence="2" id="KW-0813">Transport</keyword>
<dbReference type="PANTHER" id="PTHR42953">
    <property type="entry name" value="HIGH-AFFINITY ZINC UPTAKE SYSTEM PROTEIN ZNUA-RELATED"/>
    <property type="match status" value="1"/>
</dbReference>
<dbReference type="Pfam" id="PF01297">
    <property type="entry name" value="ZnuA"/>
    <property type="match status" value="1"/>
</dbReference>
<dbReference type="PANTHER" id="PTHR42953:SF3">
    <property type="entry name" value="HIGH-AFFINITY ZINC UPTAKE SYSTEM PROTEIN ZNUA"/>
    <property type="match status" value="1"/>
</dbReference>
<evidence type="ECO:0000313" key="5">
    <source>
        <dbReference type="EMBL" id="HJA79982.1"/>
    </source>
</evidence>